<dbReference type="Proteomes" id="UP000501602">
    <property type="component" value="Chromosome"/>
</dbReference>
<dbReference type="RefSeq" id="WP_168662598.1">
    <property type="nucleotide sequence ID" value="NZ_CP051180.1"/>
</dbReference>
<dbReference type="EMBL" id="CP051180">
    <property type="protein sequence ID" value="QIZ78539.1"/>
    <property type="molecule type" value="Genomic_DNA"/>
</dbReference>
<evidence type="ECO:0000313" key="1">
    <source>
        <dbReference type="EMBL" id="QIZ78539.1"/>
    </source>
</evidence>
<reference evidence="1 2" key="1">
    <citation type="submission" date="2020-04" db="EMBL/GenBank/DDBJ databases">
        <title>Ferrimonas sp. S7 isolated from sea water.</title>
        <authorList>
            <person name="Bae S.S."/>
            <person name="Baek K."/>
        </authorList>
    </citation>
    <scope>NUCLEOTIDE SEQUENCE [LARGE SCALE GENOMIC DNA]</scope>
    <source>
        <strain evidence="1 2">S7</strain>
    </source>
</reference>
<accession>A0A6H1UIT2</accession>
<evidence type="ECO:0000313" key="2">
    <source>
        <dbReference type="Proteomes" id="UP000501602"/>
    </source>
</evidence>
<name>A0A6H1UIT2_9GAMM</name>
<dbReference type="KEGG" id="fes:HER31_17530"/>
<keyword evidence="2" id="KW-1185">Reference proteome</keyword>
<proteinExistence type="predicted"/>
<dbReference type="PANTHER" id="PTHR36456">
    <property type="entry name" value="UPF0232 PROTEIN SCO3875"/>
    <property type="match status" value="1"/>
</dbReference>
<sequence>MKSKPQDLAQLAGQRFAQLQQQTSQTSELQQAVLNATDPAIHSQIRVANMRGGTLVIEIASATWVTRLQYQRLELLSQLRRDGFPMLSSIEFKVNPKLAQITREKPKATKQLSANASDHINALAERLDGELAAKLKKLAAHRGGQ</sequence>
<gene>
    <name evidence="1" type="ORF">HER31_17530</name>
</gene>
<dbReference type="AlphaFoldDB" id="A0A6H1UIT2"/>
<organism evidence="1 2">
    <name type="scientific">Ferrimonas lipolytica</name>
    <dbReference type="NCBI Taxonomy" id="2724191"/>
    <lineage>
        <taxon>Bacteria</taxon>
        <taxon>Pseudomonadati</taxon>
        <taxon>Pseudomonadota</taxon>
        <taxon>Gammaproteobacteria</taxon>
        <taxon>Alteromonadales</taxon>
        <taxon>Ferrimonadaceae</taxon>
        <taxon>Ferrimonas</taxon>
    </lineage>
</organism>
<dbReference type="InterPro" id="IPR007922">
    <property type="entry name" value="DciA-like"/>
</dbReference>
<protein>
    <submittedName>
        <fullName evidence="1">DUF721 domain-containing protein</fullName>
    </submittedName>
</protein>
<dbReference type="PANTHER" id="PTHR36456:SF1">
    <property type="entry name" value="UPF0232 PROTEIN SCO3875"/>
    <property type="match status" value="1"/>
</dbReference>
<dbReference type="Pfam" id="PF05258">
    <property type="entry name" value="DciA"/>
    <property type="match status" value="1"/>
</dbReference>